<dbReference type="EMBL" id="JACXVP010000010">
    <property type="protein sequence ID" value="KAG5580906.1"/>
    <property type="molecule type" value="Genomic_DNA"/>
</dbReference>
<proteinExistence type="predicted"/>
<dbReference type="Proteomes" id="UP000824120">
    <property type="component" value="Chromosome 10"/>
</dbReference>
<comment type="caution">
    <text evidence="1">The sequence shown here is derived from an EMBL/GenBank/DDBJ whole genome shotgun (WGS) entry which is preliminary data.</text>
</comment>
<evidence type="ECO:0000313" key="2">
    <source>
        <dbReference type="Proteomes" id="UP000824120"/>
    </source>
</evidence>
<sequence length="187" mass="20872">MTELKLWIGGHPVTESDDVNPVDDNTIAGDGEGDTALMAVDFTTNMVRRTRPRCSVALFWHTGSMMRLPAWRDSGALPQSLTDTPTSQNKKLKLIKGVRWRIVEPFAPEIKIKLPTFAIRQVPVDPCLRGTQNSPELAKFGHLTTFTLKNDVNRSIIRKVTSYGTIGGFLDFTPTRPNINELQPNNL</sequence>
<reference evidence="1 2" key="1">
    <citation type="submission" date="2020-09" db="EMBL/GenBank/DDBJ databases">
        <title>De no assembly of potato wild relative species, Solanum commersonii.</title>
        <authorList>
            <person name="Cho K."/>
        </authorList>
    </citation>
    <scope>NUCLEOTIDE SEQUENCE [LARGE SCALE GENOMIC DNA]</scope>
    <source>
        <strain evidence="1">LZ3.2</strain>
        <tissue evidence="1">Leaf</tissue>
    </source>
</reference>
<accession>A0A9J5WYQ2</accession>
<protein>
    <submittedName>
        <fullName evidence="1">Uncharacterized protein</fullName>
    </submittedName>
</protein>
<keyword evidence="2" id="KW-1185">Reference proteome</keyword>
<name>A0A9J5WYQ2_SOLCO</name>
<organism evidence="1 2">
    <name type="scientific">Solanum commersonii</name>
    <name type="common">Commerson's wild potato</name>
    <name type="synonym">Commerson's nightshade</name>
    <dbReference type="NCBI Taxonomy" id="4109"/>
    <lineage>
        <taxon>Eukaryota</taxon>
        <taxon>Viridiplantae</taxon>
        <taxon>Streptophyta</taxon>
        <taxon>Embryophyta</taxon>
        <taxon>Tracheophyta</taxon>
        <taxon>Spermatophyta</taxon>
        <taxon>Magnoliopsida</taxon>
        <taxon>eudicotyledons</taxon>
        <taxon>Gunneridae</taxon>
        <taxon>Pentapetalae</taxon>
        <taxon>asterids</taxon>
        <taxon>lamiids</taxon>
        <taxon>Solanales</taxon>
        <taxon>Solanaceae</taxon>
        <taxon>Solanoideae</taxon>
        <taxon>Solaneae</taxon>
        <taxon>Solanum</taxon>
    </lineage>
</organism>
<dbReference type="AlphaFoldDB" id="A0A9J5WYQ2"/>
<gene>
    <name evidence="1" type="ORF">H5410_051533</name>
</gene>
<evidence type="ECO:0000313" key="1">
    <source>
        <dbReference type="EMBL" id="KAG5580906.1"/>
    </source>
</evidence>